<dbReference type="OrthoDB" id="9803101at2"/>
<dbReference type="EMBL" id="LMTZ01000099">
    <property type="protein sequence ID" value="KST66129.1"/>
    <property type="molecule type" value="Genomic_DNA"/>
</dbReference>
<dbReference type="GO" id="GO:0019239">
    <property type="term" value="F:deaminase activity"/>
    <property type="evidence" value="ECO:0007669"/>
    <property type="project" value="TreeGrafter"/>
</dbReference>
<protein>
    <submittedName>
        <fullName evidence="3">Translation initiation inhibitor, yjgF family protein</fullName>
    </submittedName>
</protein>
<dbReference type="FunFam" id="3.30.1330.40:FF:000001">
    <property type="entry name" value="L-PSP family endoribonuclease"/>
    <property type="match status" value="1"/>
</dbReference>
<dbReference type="Pfam" id="PF01042">
    <property type="entry name" value="Ribonuc_L-PSP"/>
    <property type="match status" value="1"/>
</dbReference>
<feature type="chain" id="PRO_5006890126" evidence="2">
    <location>
        <begin position="24"/>
        <end position="160"/>
    </location>
</feature>
<dbReference type="PANTHER" id="PTHR11803:SF39">
    <property type="entry name" value="2-IMINOBUTANOATE_2-IMINOPROPANOATE DEAMINASE"/>
    <property type="match status" value="1"/>
</dbReference>
<evidence type="ECO:0000313" key="3">
    <source>
        <dbReference type="EMBL" id="KST66129.1"/>
    </source>
</evidence>
<evidence type="ECO:0000313" key="4">
    <source>
        <dbReference type="Proteomes" id="UP000053372"/>
    </source>
</evidence>
<comment type="similarity">
    <text evidence="1">Belongs to the RutC family.</text>
</comment>
<accession>A0A0V7ZNS5</accession>
<dbReference type="SUPFAM" id="SSF55298">
    <property type="entry name" value="YjgF-like"/>
    <property type="match status" value="1"/>
</dbReference>
<dbReference type="RefSeq" id="WP_027842070.1">
    <property type="nucleotide sequence ID" value="NZ_LMTZ01000099.1"/>
</dbReference>
<organism evidence="3 4">
    <name type="scientific">Mastigocoleus testarum BC008</name>
    <dbReference type="NCBI Taxonomy" id="371196"/>
    <lineage>
        <taxon>Bacteria</taxon>
        <taxon>Bacillati</taxon>
        <taxon>Cyanobacteriota</taxon>
        <taxon>Cyanophyceae</taxon>
        <taxon>Nostocales</taxon>
        <taxon>Hapalosiphonaceae</taxon>
        <taxon>Mastigocoleus</taxon>
    </lineage>
</organism>
<evidence type="ECO:0000256" key="2">
    <source>
        <dbReference type="SAM" id="SignalP"/>
    </source>
</evidence>
<keyword evidence="4" id="KW-1185">Reference proteome</keyword>
<dbReference type="InterPro" id="IPR035959">
    <property type="entry name" value="RutC-like_sf"/>
</dbReference>
<evidence type="ECO:0000256" key="1">
    <source>
        <dbReference type="ARBA" id="ARBA00010552"/>
    </source>
</evidence>
<dbReference type="GO" id="GO:0005829">
    <property type="term" value="C:cytosol"/>
    <property type="evidence" value="ECO:0007669"/>
    <property type="project" value="TreeGrafter"/>
</dbReference>
<reference evidence="3 4" key="1">
    <citation type="journal article" date="2015" name="Genome Announc.">
        <title>Draft Genome of the Euendolithic (true boring) Cyanobacterium Mastigocoleus testarum strain BC008.</title>
        <authorList>
            <person name="Guida B.S."/>
            <person name="Garcia-Pichel F."/>
        </authorList>
    </citation>
    <scope>NUCLEOTIDE SEQUENCE [LARGE SCALE GENOMIC DNA]</scope>
    <source>
        <strain evidence="3 4">BC008</strain>
    </source>
</reference>
<dbReference type="Proteomes" id="UP000053372">
    <property type="component" value="Unassembled WGS sequence"/>
</dbReference>
<sequence length="160" mass="17177">MKFISPLVAVILLSVALTSTTIAKQENLNSANSVEYLTSDETTSLNLPFSEAVRVGNILYLSGAIGNIPGKKKLVSGGIKGETKQVMENISRILQRNGSSLDRVVKCTVMLADIKEWSAMNQVYVTYFPEKRLPARSALGTSGLALGARVEIGCIATIDD</sequence>
<keyword evidence="2" id="KW-0732">Signal</keyword>
<proteinExistence type="inferred from homology"/>
<dbReference type="Gene3D" id="3.30.1330.40">
    <property type="entry name" value="RutC-like"/>
    <property type="match status" value="1"/>
</dbReference>
<dbReference type="PANTHER" id="PTHR11803">
    <property type="entry name" value="2-IMINOBUTANOATE/2-IMINOPROPANOATE DEAMINASE RIDA"/>
    <property type="match status" value="1"/>
</dbReference>
<dbReference type="InterPro" id="IPR019897">
    <property type="entry name" value="RidA_CS"/>
</dbReference>
<feature type="signal peptide" evidence="2">
    <location>
        <begin position="1"/>
        <end position="23"/>
    </location>
</feature>
<gene>
    <name evidence="3" type="ORF">BC008_24440</name>
</gene>
<dbReference type="InterPro" id="IPR006175">
    <property type="entry name" value="YjgF/YER057c/UK114"/>
</dbReference>
<comment type="caution">
    <text evidence="3">The sequence shown here is derived from an EMBL/GenBank/DDBJ whole genome shotgun (WGS) entry which is preliminary data.</text>
</comment>
<name>A0A0V7ZNS5_9CYAN</name>
<dbReference type="AlphaFoldDB" id="A0A0V7ZNS5"/>
<dbReference type="CDD" id="cd00448">
    <property type="entry name" value="YjgF_YER057c_UK114_family"/>
    <property type="match status" value="1"/>
</dbReference>
<dbReference type="PROSITE" id="PS01094">
    <property type="entry name" value="UPF0076"/>
    <property type="match status" value="1"/>
</dbReference>